<feature type="transmembrane region" description="Helical" evidence="7">
    <location>
        <begin position="251"/>
        <end position="271"/>
    </location>
</feature>
<dbReference type="InterPro" id="IPR050171">
    <property type="entry name" value="MFS_Transporters"/>
</dbReference>
<dbReference type="Gene3D" id="1.20.1250.20">
    <property type="entry name" value="MFS general substrate transporter like domains"/>
    <property type="match status" value="2"/>
</dbReference>
<accession>Q9HLS6</accession>
<keyword evidence="2" id="KW-0813">Transport</keyword>
<dbReference type="EnsemblBacteria" id="CAC11296">
    <property type="protein sequence ID" value="CAC11296"/>
    <property type="gene ID" value="CAC11296"/>
</dbReference>
<dbReference type="FunCoup" id="Q9HLS6">
    <property type="interactions" value="2"/>
</dbReference>
<dbReference type="eggNOG" id="arCOG00132">
    <property type="taxonomic scope" value="Archaea"/>
</dbReference>
<dbReference type="HOGENOM" id="CLU_001265_60_3_2"/>
<evidence type="ECO:0000259" key="8">
    <source>
        <dbReference type="PROSITE" id="PS50850"/>
    </source>
</evidence>
<comment type="subcellular location">
    <subcellularLocation>
        <location evidence="1">Cell membrane</location>
        <topology evidence="1">Multi-pass membrane protein</topology>
    </subcellularLocation>
</comment>
<dbReference type="Pfam" id="PF07690">
    <property type="entry name" value="MFS_1"/>
    <property type="match status" value="1"/>
</dbReference>
<feature type="transmembrane region" description="Helical" evidence="7">
    <location>
        <begin position="215"/>
        <end position="245"/>
    </location>
</feature>
<evidence type="ECO:0000256" key="6">
    <source>
        <dbReference type="ARBA" id="ARBA00023136"/>
    </source>
</evidence>
<dbReference type="RefSeq" id="WP_010900576.1">
    <property type="nucleotide sequence ID" value="NC_002578.1"/>
</dbReference>
<evidence type="ECO:0000256" key="5">
    <source>
        <dbReference type="ARBA" id="ARBA00022989"/>
    </source>
</evidence>
<evidence type="ECO:0000256" key="2">
    <source>
        <dbReference type="ARBA" id="ARBA00022448"/>
    </source>
</evidence>
<dbReference type="GO" id="GO:0022857">
    <property type="term" value="F:transmembrane transporter activity"/>
    <property type="evidence" value="ECO:0007669"/>
    <property type="project" value="InterPro"/>
</dbReference>
<keyword evidence="3" id="KW-1003">Cell membrane</keyword>
<evidence type="ECO:0000313" key="9">
    <source>
        <dbReference type="EMBL" id="CAC11296.1"/>
    </source>
</evidence>
<keyword evidence="5 7" id="KW-1133">Transmembrane helix</keyword>
<dbReference type="InterPro" id="IPR011701">
    <property type="entry name" value="MFS"/>
</dbReference>
<proteinExistence type="predicted"/>
<protein>
    <recommendedName>
        <fullName evidence="8">Major facilitator superfamily (MFS) profile domain-containing protein</fullName>
    </recommendedName>
</protein>
<organism evidence="9 10">
    <name type="scientific">Thermoplasma acidophilum (strain ATCC 25905 / DSM 1728 / JCM 9062 / NBRC 15155 / AMRC-C165)</name>
    <dbReference type="NCBI Taxonomy" id="273075"/>
    <lineage>
        <taxon>Archaea</taxon>
        <taxon>Methanobacteriati</taxon>
        <taxon>Thermoplasmatota</taxon>
        <taxon>Thermoplasmata</taxon>
        <taxon>Thermoplasmatales</taxon>
        <taxon>Thermoplasmataceae</taxon>
        <taxon>Thermoplasma</taxon>
    </lineage>
</organism>
<name>Q9HLS6_THEAC</name>
<dbReference type="InterPro" id="IPR036259">
    <property type="entry name" value="MFS_trans_sf"/>
</dbReference>
<dbReference type="PROSITE" id="PS50850">
    <property type="entry name" value="MFS"/>
    <property type="match status" value="1"/>
</dbReference>
<dbReference type="Proteomes" id="UP000001024">
    <property type="component" value="Chromosome"/>
</dbReference>
<evidence type="ECO:0000256" key="7">
    <source>
        <dbReference type="SAM" id="Phobius"/>
    </source>
</evidence>
<evidence type="ECO:0000256" key="3">
    <source>
        <dbReference type="ARBA" id="ARBA00022475"/>
    </source>
</evidence>
<evidence type="ECO:0000256" key="4">
    <source>
        <dbReference type="ARBA" id="ARBA00022692"/>
    </source>
</evidence>
<feature type="transmembrane region" description="Helical" evidence="7">
    <location>
        <begin position="340"/>
        <end position="365"/>
    </location>
</feature>
<reference evidence="9 10" key="1">
    <citation type="journal article" date="2000" name="Nature">
        <title>The genome sequence of the thermoacidophilic scavenger Thermoplasma acidophilum.</title>
        <authorList>
            <person name="Ruepp A."/>
            <person name="Graml W."/>
            <person name="Santos-Martinez M.L."/>
            <person name="Koretke K.K."/>
            <person name="Volker C."/>
            <person name="Mewes H.W."/>
            <person name="Frishman D."/>
            <person name="Stocker S."/>
            <person name="Lupas A.N."/>
            <person name="Baumeister W."/>
        </authorList>
    </citation>
    <scope>NUCLEOTIDE SEQUENCE [LARGE SCALE GENOMIC DNA]</scope>
    <source>
        <strain evidence="10">ATCC 25905 / DSM 1728 / JCM 9062 / NBRC 15155 / AMRC-C165</strain>
    </source>
</reference>
<dbReference type="AlphaFoldDB" id="Q9HLS6"/>
<dbReference type="GO" id="GO:0005886">
    <property type="term" value="C:plasma membrane"/>
    <property type="evidence" value="ECO:0007669"/>
    <property type="project" value="UniProtKB-SubCell"/>
</dbReference>
<feature type="transmembrane region" description="Helical" evidence="7">
    <location>
        <begin position="310"/>
        <end position="328"/>
    </location>
</feature>
<keyword evidence="6 7" id="KW-0472">Membrane</keyword>
<dbReference type="PANTHER" id="PTHR23517">
    <property type="entry name" value="RESISTANCE PROTEIN MDTM, PUTATIVE-RELATED-RELATED"/>
    <property type="match status" value="1"/>
</dbReference>
<feature type="transmembrane region" description="Helical" evidence="7">
    <location>
        <begin position="50"/>
        <end position="71"/>
    </location>
</feature>
<keyword evidence="4 7" id="KW-0812">Transmembrane</keyword>
<dbReference type="OrthoDB" id="117970at2157"/>
<feature type="transmembrane region" description="Helical" evidence="7">
    <location>
        <begin position="371"/>
        <end position="391"/>
    </location>
</feature>
<feature type="transmembrane region" description="Helical" evidence="7">
    <location>
        <begin position="172"/>
        <end position="194"/>
    </location>
</feature>
<dbReference type="STRING" id="273075.gene:9571364"/>
<keyword evidence="10" id="KW-1185">Reference proteome</keyword>
<dbReference type="InParanoid" id="Q9HLS6"/>
<gene>
    <name evidence="9" type="ordered locus">Ta0149</name>
</gene>
<evidence type="ECO:0000256" key="1">
    <source>
        <dbReference type="ARBA" id="ARBA00004651"/>
    </source>
</evidence>
<dbReference type="PANTHER" id="PTHR23517:SF14">
    <property type="entry name" value="PUTATIVE-RELATED"/>
    <property type="match status" value="1"/>
</dbReference>
<evidence type="ECO:0000313" key="10">
    <source>
        <dbReference type="Proteomes" id="UP000001024"/>
    </source>
</evidence>
<dbReference type="PaxDb" id="273075-Ta0149"/>
<dbReference type="SUPFAM" id="SSF103473">
    <property type="entry name" value="MFS general substrate transporter"/>
    <property type="match status" value="1"/>
</dbReference>
<dbReference type="EMBL" id="AL445063">
    <property type="protein sequence ID" value="CAC11296.1"/>
    <property type="molecule type" value="Genomic_DNA"/>
</dbReference>
<sequence length="403" mass="44026">MPEPAFTYRSILLRKQIQAVSGAQFIRVLARSQIWIFIPVYLTKVRDLPVYFSGILFLLTAMIALPISVYGGNLVDTIGRRKVSLAVPVLLFALMIITALSILYRSSIVFIVIEFLSIEPISVIQWIADNAIVSDVTGIGERTGSFGILRIAGNLGFSADPAIGGFLAGYSYAYIFLFGAAGAVIELLLYYHLVNETGKLRTGSGKFSMPLSDRYFVVVAIMIGVTYFVSGQWGTTLTLFLSVIYGISNNMIGILYSINGITVILLQMPIIRMIERINGFWQLALGTIVYGFGFFVLALTHSFLLLGLDIVFITIGENILAPVTNSIISKIAPEDRRGEYFGSAQLISGFISPLAPVMGTLLIYRNANDPLMVWSPVLGIAILASISIIIAGNRLMKSIQAHV</sequence>
<dbReference type="KEGG" id="tac:Ta0149"/>
<feature type="domain" description="Major facilitator superfamily (MFS) profile" evidence="8">
    <location>
        <begin position="157"/>
        <end position="403"/>
    </location>
</feature>
<dbReference type="InterPro" id="IPR020846">
    <property type="entry name" value="MFS_dom"/>
</dbReference>
<feature type="transmembrane region" description="Helical" evidence="7">
    <location>
        <begin position="83"/>
        <end position="104"/>
    </location>
</feature>
<feature type="transmembrane region" description="Helical" evidence="7">
    <location>
        <begin position="283"/>
        <end position="304"/>
    </location>
</feature>